<dbReference type="PANTHER" id="PTHR37542">
    <property type="entry name" value="HELO DOMAIN-CONTAINING PROTEIN-RELATED"/>
    <property type="match status" value="1"/>
</dbReference>
<organism evidence="1 2">
    <name type="scientific">Trematosphaeria pertusa</name>
    <dbReference type="NCBI Taxonomy" id="390896"/>
    <lineage>
        <taxon>Eukaryota</taxon>
        <taxon>Fungi</taxon>
        <taxon>Dikarya</taxon>
        <taxon>Ascomycota</taxon>
        <taxon>Pezizomycotina</taxon>
        <taxon>Dothideomycetes</taxon>
        <taxon>Pleosporomycetidae</taxon>
        <taxon>Pleosporales</taxon>
        <taxon>Massarineae</taxon>
        <taxon>Trematosphaeriaceae</taxon>
        <taxon>Trematosphaeria</taxon>
    </lineage>
</organism>
<dbReference type="InterPro" id="IPR011009">
    <property type="entry name" value="Kinase-like_dom_sf"/>
</dbReference>
<evidence type="ECO:0000313" key="2">
    <source>
        <dbReference type="Proteomes" id="UP000800094"/>
    </source>
</evidence>
<dbReference type="AlphaFoldDB" id="A0A6A6J050"/>
<accession>A0A6A6J050</accession>
<dbReference type="OrthoDB" id="1911848at2759"/>
<reference evidence="1" key="1">
    <citation type="journal article" date="2020" name="Stud. Mycol.">
        <title>101 Dothideomycetes genomes: a test case for predicting lifestyles and emergence of pathogens.</title>
        <authorList>
            <person name="Haridas S."/>
            <person name="Albert R."/>
            <person name="Binder M."/>
            <person name="Bloem J."/>
            <person name="Labutti K."/>
            <person name="Salamov A."/>
            <person name="Andreopoulos B."/>
            <person name="Baker S."/>
            <person name="Barry K."/>
            <person name="Bills G."/>
            <person name="Bluhm B."/>
            <person name="Cannon C."/>
            <person name="Castanera R."/>
            <person name="Culley D."/>
            <person name="Daum C."/>
            <person name="Ezra D."/>
            <person name="Gonzalez J."/>
            <person name="Henrissat B."/>
            <person name="Kuo A."/>
            <person name="Liang C."/>
            <person name="Lipzen A."/>
            <person name="Lutzoni F."/>
            <person name="Magnuson J."/>
            <person name="Mondo S."/>
            <person name="Nolan M."/>
            <person name="Ohm R."/>
            <person name="Pangilinan J."/>
            <person name="Park H.-J."/>
            <person name="Ramirez L."/>
            <person name="Alfaro M."/>
            <person name="Sun H."/>
            <person name="Tritt A."/>
            <person name="Yoshinaga Y."/>
            <person name="Zwiers L.-H."/>
            <person name="Turgeon B."/>
            <person name="Goodwin S."/>
            <person name="Spatafora J."/>
            <person name="Crous P."/>
            <person name="Grigoriev I."/>
        </authorList>
    </citation>
    <scope>NUCLEOTIDE SEQUENCE</scope>
    <source>
        <strain evidence="1">CBS 122368</strain>
    </source>
</reference>
<dbReference type="SUPFAM" id="SSF56112">
    <property type="entry name" value="Protein kinase-like (PK-like)"/>
    <property type="match status" value="1"/>
</dbReference>
<gene>
    <name evidence="1" type="ORF">BU26DRAFT_526630</name>
</gene>
<evidence type="ECO:0008006" key="3">
    <source>
        <dbReference type="Google" id="ProtNLM"/>
    </source>
</evidence>
<sequence length="489" mass="55664">MDIFQTIITGGNIIYNFVDSYANASERSRSLATRLRWDLRVLSQFLEYYAAGEAKRQSQLSKDDEDLLEKSAEYLLELATKISATAERLQCKSRLRKELNKALWWYREEDIQLLEQELFEWTTRLDLRLVGLPRELKTVAELDQQQATTNSPNFAASISIQKLQSVTHRARNALDEALFRSTVDLPVESRGPRDHSRFRLMESNGATFLVESRFHHFPKDSKQWEDLKGGLLRLASALSCLDGTTVSLMRCEHLFHDDRDPLAPYFGFANQLPFPVVDGSCPTLKSLINAMQGSVRLPAAHPINDRFRLALSIATAVFFLHSVGFTHHSIASHNVVLFEREHLSVEQKFPHGLGKAFLVGFDAVKEDYSLTDGNGIPDADSLYQHPDRLFVVPRPKYGVVHDIHSLGMVFLEIALWKPLERYRPKLLSPDGEVREQILIELLRLAAISMGNRFKTMISWCLGRSSDETVDCLRFSKEVIEGLEDMVSVL</sequence>
<dbReference type="Proteomes" id="UP000800094">
    <property type="component" value="Unassembled WGS sequence"/>
</dbReference>
<dbReference type="GeneID" id="54584046"/>
<protein>
    <recommendedName>
        <fullName evidence="3">Protein kinase domain-containing protein</fullName>
    </recommendedName>
</protein>
<dbReference type="Gene3D" id="1.10.510.10">
    <property type="entry name" value="Transferase(Phosphotransferase) domain 1"/>
    <property type="match status" value="1"/>
</dbReference>
<proteinExistence type="predicted"/>
<evidence type="ECO:0000313" key="1">
    <source>
        <dbReference type="EMBL" id="KAF2256094.1"/>
    </source>
</evidence>
<dbReference type="RefSeq" id="XP_033691098.1">
    <property type="nucleotide sequence ID" value="XM_033830716.1"/>
</dbReference>
<dbReference type="EMBL" id="ML987189">
    <property type="protein sequence ID" value="KAF2256094.1"/>
    <property type="molecule type" value="Genomic_DNA"/>
</dbReference>
<name>A0A6A6J050_9PLEO</name>
<dbReference type="PANTHER" id="PTHR37542:SF3">
    <property type="entry name" value="PRION-INHIBITION AND PROPAGATION HELO DOMAIN-CONTAINING PROTEIN"/>
    <property type="match status" value="1"/>
</dbReference>
<keyword evidence="2" id="KW-1185">Reference proteome</keyword>